<proteinExistence type="predicted"/>
<keyword evidence="4" id="KW-1185">Reference proteome</keyword>
<dbReference type="InterPro" id="IPR023214">
    <property type="entry name" value="HAD_sf"/>
</dbReference>
<dbReference type="EMBL" id="CALTRL010004205">
    <property type="protein sequence ID" value="CAH7682651.1"/>
    <property type="molecule type" value="Genomic_DNA"/>
</dbReference>
<reference evidence="2" key="1">
    <citation type="submission" date="2022-06" db="EMBL/GenBank/DDBJ databases">
        <authorList>
            <consortium name="SYNGENTA / RWTH Aachen University"/>
        </authorList>
    </citation>
    <scope>NUCLEOTIDE SEQUENCE</scope>
</reference>
<gene>
    <name evidence="2" type="ORF">PPACK8108_LOCUS15685</name>
    <name evidence="3" type="ORF">PPACK8108_LOCUS15686</name>
</gene>
<dbReference type="InterPro" id="IPR036412">
    <property type="entry name" value="HAD-like_sf"/>
</dbReference>
<protein>
    <submittedName>
        <fullName evidence="2">Expressed protein</fullName>
    </submittedName>
</protein>
<evidence type="ECO:0000313" key="2">
    <source>
        <dbReference type="EMBL" id="CAH7682651.1"/>
    </source>
</evidence>
<evidence type="ECO:0000313" key="3">
    <source>
        <dbReference type="EMBL" id="CAH7682652.1"/>
    </source>
</evidence>
<evidence type="ECO:0000313" key="4">
    <source>
        <dbReference type="Proteomes" id="UP001153365"/>
    </source>
</evidence>
<sequence>MLKKHLCIFIVHFFFPFSKPSPSILVESGGATALGDKFIKIETSVKEIRTPISKIPFIEQQVINDKIFGARNIAIYADFHKTLISPDGKNWKQIHSLLTEVSKYANILISSRGRNEKMVFELKDIPRIIISEELGMKVTIGGKTKNPYHIDVKDFETIKQITYDVIKCAMNSWNIDTVEDVKKSFVFSKTTYKMDFPQSLSKIYRSKISRKVEEAISSNKAISHWGTSFSDGDSIRYFASKKCSKLNVLKDYLLSTSDKYDMMISLGNGDADEEVHKFMNKNNFLSILVRNEGEKKKDSFAQYRVNDHLSVYQILEKLIDLKKKQCV</sequence>
<accession>A0AAV0B9R0</accession>
<dbReference type="Proteomes" id="UP001153365">
    <property type="component" value="Unassembled WGS sequence"/>
</dbReference>
<feature type="chain" id="PRO_5044713219" evidence="1">
    <location>
        <begin position="21"/>
        <end position="327"/>
    </location>
</feature>
<feature type="signal peptide" evidence="1">
    <location>
        <begin position="1"/>
        <end position="20"/>
    </location>
</feature>
<name>A0AAV0B9R0_PHAPC</name>
<dbReference type="EMBL" id="CALTRL010004205">
    <property type="protein sequence ID" value="CAH7682652.1"/>
    <property type="molecule type" value="Genomic_DNA"/>
</dbReference>
<comment type="caution">
    <text evidence="2">The sequence shown here is derived from an EMBL/GenBank/DDBJ whole genome shotgun (WGS) entry which is preliminary data.</text>
</comment>
<organism evidence="2 4">
    <name type="scientific">Phakopsora pachyrhizi</name>
    <name type="common">Asian soybean rust disease fungus</name>
    <dbReference type="NCBI Taxonomy" id="170000"/>
    <lineage>
        <taxon>Eukaryota</taxon>
        <taxon>Fungi</taxon>
        <taxon>Dikarya</taxon>
        <taxon>Basidiomycota</taxon>
        <taxon>Pucciniomycotina</taxon>
        <taxon>Pucciniomycetes</taxon>
        <taxon>Pucciniales</taxon>
        <taxon>Phakopsoraceae</taxon>
        <taxon>Phakopsora</taxon>
    </lineage>
</organism>
<evidence type="ECO:0000256" key="1">
    <source>
        <dbReference type="SAM" id="SignalP"/>
    </source>
</evidence>
<dbReference type="SUPFAM" id="SSF56784">
    <property type="entry name" value="HAD-like"/>
    <property type="match status" value="1"/>
</dbReference>
<dbReference type="AlphaFoldDB" id="A0AAV0B9R0"/>
<keyword evidence="1" id="KW-0732">Signal</keyword>
<dbReference type="Gene3D" id="3.40.50.1000">
    <property type="entry name" value="HAD superfamily/HAD-like"/>
    <property type="match status" value="1"/>
</dbReference>